<keyword evidence="1" id="KW-1133">Transmembrane helix</keyword>
<feature type="transmembrane region" description="Helical" evidence="1">
    <location>
        <begin position="110"/>
        <end position="130"/>
    </location>
</feature>
<dbReference type="Proteomes" id="UP000001567">
    <property type="component" value="Chromosome"/>
</dbReference>
<dbReference type="GeneID" id="5054163"/>
<organism evidence="2 3">
    <name type="scientific">Pyrobaculum arsenaticum (strain DSM 13514 / JCM 11321 / PZ6)</name>
    <dbReference type="NCBI Taxonomy" id="340102"/>
    <lineage>
        <taxon>Archaea</taxon>
        <taxon>Thermoproteota</taxon>
        <taxon>Thermoprotei</taxon>
        <taxon>Thermoproteales</taxon>
        <taxon>Thermoproteaceae</taxon>
        <taxon>Pyrobaculum</taxon>
    </lineage>
</organism>
<gene>
    <name evidence="2" type="ordered locus">Pars_1455</name>
</gene>
<evidence type="ECO:0000256" key="1">
    <source>
        <dbReference type="SAM" id="Phobius"/>
    </source>
</evidence>
<evidence type="ECO:0000313" key="3">
    <source>
        <dbReference type="Proteomes" id="UP000001567"/>
    </source>
</evidence>
<protein>
    <submittedName>
        <fullName evidence="2">Uncharacterized protein</fullName>
    </submittedName>
</protein>
<feature type="transmembrane region" description="Helical" evidence="1">
    <location>
        <begin position="136"/>
        <end position="161"/>
    </location>
</feature>
<keyword evidence="1" id="KW-0472">Membrane</keyword>
<dbReference type="STRING" id="340102.Pars_1455"/>
<dbReference type="RefSeq" id="WP_011900920.1">
    <property type="nucleotide sequence ID" value="NC_009376.1"/>
</dbReference>
<feature type="transmembrane region" description="Helical" evidence="1">
    <location>
        <begin position="6"/>
        <end position="23"/>
    </location>
</feature>
<feature type="transmembrane region" description="Helical" evidence="1">
    <location>
        <begin position="28"/>
        <end position="49"/>
    </location>
</feature>
<dbReference type="HOGENOM" id="CLU_252061_0_0_2"/>
<dbReference type="KEGG" id="pas:Pars_1455"/>
<feature type="transmembrane region" description="Helical" evidence="1">
    <location>
        <begin position="492"/>
        <end position="512"/>
    </location>
</feature>
<feature type="transmembrane region" description="Helical" evidence="1">
    <location>
        <begin position="168"/>
        <end position="187"/>
    </location>
</feature>
<evidence type="ECO:0000313" key="2">
    <source>
        <dbReference type="EMBL" id="ABP51013.1"/>
    </source>
</evidence>
<dbReference type="EMBL" id="CP000660">
    <property type="protein sequence ID" value="ABP51013.1"/>
    <property type="molecule type" value="Genomic_DNA"/>
</dbReference>
<proteinExistence type="predicted"/>
<sequence length="1437" mass="157889">MDSSLVYTAGAVWLATLLAYYLLSRKPLFSMPVGGLAVALVFVTLYPWITGWVNDKAALDFAAFDQSRRCILDTVGAASAHVSFAAEVIMTAGAVLGILTLGVSAAIASVIADAIITAFASLVHGVVVYLSYAESVLGTVTAAISLAPSFTALAAPLIAVLMPDRRGAAVAAAVASIPAAMSAVFLLTPPLTPYDACHAGKTNMALNGAVNVKADGPVTLLFNGTAYGGWNVTVVYSPVTSGKLYLPAGNYTAYAVWSFIPIPLGAVHIPPTNATVANATIANRTAYLPDIPVAINVTIPIAAYVDEWAFASDVKPNKVGYEGIYKTYTYVLDYYCYGTSAECPGFTKTFSALGQIERASVRVLESQNVYYSASTSVVNASSVGEELWEKICYIGEIPGGYCPAYRQPKRAEATISASPVVEYECVQYVNGTCAQQQEKRLERRLKAEVVFYARPTASPALGGILHDGERTYDWVVGLLALAFPPFSLAGAIAKYFGGMIAWLTAVLIPYLISLIYAEMAVILGVGGVLALVGAGNVFWQWLHTGLLSKIHWRFDPIRTPLRLLRITARHMGRGESAVETATVQTTREVVKEVVAGTVKRASMAWFGVAAAVRGFEMFHYGEPWLWPAHAAQAAALYKHLRSTDYTLTRREAAARALFYTLTPAGHEYARRLDTYIYWAQNIAYLRLDAFAALAAKQFREAYLHNLELTGSRRLAVELTLAFRRPATATDAAFYVLGHGGPRPRNYLTPVVEELARRLGVTPEEAARRWMAVYGYDYDRVREALSKLGIELSPQGVISLPLHEASEYIASRLIAMGEYGLAAAFKWTDAVREFEARYAPLDALARGDAEAWRRYVVAVAREWEPLRVETRPSDVVEAVDALRWIASRLVYRGGEYHLDYVGLIPLEKAAAAFPEVWEKITTLVGDILPEDLVMRALSKPETAYAIYALAQEEPKVEALVRLYSKREPWELVEEAARLQRLGRADLAAVLGDAAELAAAARMAQALPFEPSLDVYDLARAMALGLTEENARYVLERYGSPALQWLEDARVPREGEEPSRLVDYLLTSYYAREELERAAAELEEILGWKPSPEQVEAVRDLYVKVEYPELAKAFEERKAMVEEVVERVEKYGWAEAPGYVDVAGYETIQVADGYIIAKPELAERYRRAVEELEEKGEIQVDDWFVAYALHRAGYQVEPADRGLWTARMETDRELSVAPAEAELASVTSSAAIGGVGEAHGAGEAEAVEAASAVLRAAAEEAWERWGDFGREYVERVGPRGLEALERAEALQRLAAEYGASLALEDAVRYVEQYGPSAANAWAEDYAAGRYGEWARGYVSVMGWKALETLQHYEAAEEEARRLGIEMDREALLKIAERWGEEAPDRVVEIAAQRVAREYGLRGLEEEIAEDIKRYGLYAADKARKAAQADDPKEAYRRLE</sequence>
<keyword evidence="1" id="KW-0812">Transmembrane</keyword>
<accession>A4WKU6</accession>
<reference evidence="2 3" key="1">
    <citation type="submission" date="2007-04" db="EMBL/GenBank/DDBJ databases">
        <title>Complete sequence of Pyrobaculum arsenaticum DSM 13514.</title>
        <authorList>
            <consortium name="US DOE Joint Genome Institute"/>
            <person name="Copeland A."/>
            <person name="Lucas S."/>
            <person name="Lapidus A."/>
            <person name="Barry K."/>
            <person name="Glavina del Rio T."/>
            <person name="Dalin E."/>
            <person name="Tice H."/>
            <person name="Pitluck S."/>
            <person name="Chain P."/>
            <person name="Malfatti S."/>
            <person name="Shin M."/>
            <person name="Vergez L."/>
            <person name="Schmutz J."/>
            <person name="Larimer F."/>
            <person name="Land M."/>
            <person name="Hauser L."/>
            <person name="Kyrpides N."/>
            <person name="Mikhailova N."/>
            <person name="Cozen A.E."/>
            <person name="Fitz-Gibbon S.T."/>
            <person name="House C.H."/>
            <person name="Saltikov C."/>
            <person name="Lowe T.M."/>
            <person name="Richardson P."/>
        </authorList>
    </citation>
    <scope>NUCLEOTIDE SEQUENCE [LARGE SCALE GENOMIC DNA]</scope>
    <source>
        <strain evidence="3">ATCC 700994 / DSM 13514 / JCM 11321 / PZ6</strain>
    </source>
</reference>
<feature type="transmembrane region" description="Helical" evidence="1">
    <location>
        <begin position="82"/>
        <end position="103"/>
    </location>
</feature>
<feature type="transmembrane region" description="Helical" evidence="1">
    <location>
        <begin position="519"/>
        <end position="542"/>
    </location>
</feature>
<name>A4WKU6_PYRAR</name>